<protein>
    <submittedName>
        <fullName evidence="2">Uncharacterized protein</fullName>
    </submittedName>
</protein>
<keyword evidence="3" id="KW-1185">Reference proteome</keyword>
<feature type="compositionally biased region" description="Basic and acidic residues" evidence="1">
    <location>
        <begin position="960"/>
        <end position="969"/>
    </location>
</feature>
<feature type="region of interest" description="Disordered" evidence="1">
    <location>
        <begin position="611"/>
        <end position="737"/>
    </location>
</feature>
<feature type="compositionally biased region" description="Low complexity" evidence="1">
    <location>
        <begin position="71"/>
        <end position="101"/>
    </location>
</feature>
<feature type="compositionally biased region" description="Basic and acidic residues" evidence="1">
    <location>
        <begin position="1300"/>
        <end position="1316"/>
    </location>
</feature>
<feature type="compositionally biased region" description="Basic and acidic residues" evidence="1">
    <location>
        <begin position="1142"/>
        <end position="1151"/>
    </location>
</feature>
<feature type="region of interest" description="Disordered" evidence="1">
    <location>
        <begin position="830"/>
        <end position="855"/>
    </location>
</feature>
<comment type="caution">
    <text evidence="2">The sequence shown here is derived from an EMBL/GenBank/DDBJ whole genome shotgun (WGS) entry which is preliminary data.</text>
</comment>
<accession>A0A9N7VAA7</accession>
<organism evidence="2 3">
    <name type="scientific">Pleuronectes platessa</name>
    <name type="common">European plaice</name>
    <dbReference type="NCBI Taxonomy" id="8262"/>
    <lineage>
        <taxon>Eukaryota</taxon>
        <taxon>Metazoa</taxon>
        <taxon>Chordata</taxon>
        <taxon>Craniata</taxon>
        <taxon>Vertebrata</taxon>
        <taxon>Euteleostomi</taxon>
        <taxon>Actinopterygii</taxon>
        <taxon>Neopterygii</taxon>
        <taxon>Teleostei</taxon>
        <taxon>Neoteleostei</taxon>
        <taxon>Acanthomorphata</taxon>
        <taxon>Carangaria</taxon>
        <taxon>Pleuronectiformes</taxon>
        <taxon>Pleuronectoidei</taxon>
        <taxon>Pleuronectidae</taxon>
        <taxon>Pleuronectes</taxon>
    </lineage>
</organism>
<feature type="compositionally biased region" description="Low complexity" evidence="1">
    <location>
        <begin position="1212"/>
        <end position="1227"/>
    </location>
</feature>
<reference evidence="2" key="1">
    <citation type="submission" date="2020-03" db="EMBL/GenBank/DDBJ databases">
        <authorList>
            <person name="Weist P."/>
        </authorList>
    </citation>
    <scope>NUCLEOTIDE SEQUENCE</scope>
</reference>
<name>A0A9N7VAA7_PLEPL</name>
<feature type="compositionally biased region" description="Low complexity" evidence="1">
    <location>
        <begin position="705"/>
        <end position="727"/>
    </location>
</feature>
<feature type="compositionally biased region" description="Polar residues" evidence="1">
    <location>
        <begin position="1120"/>
        <end position="1139"/>
    </location>
</feature>
<feature type="compositionally biased region" description="Acidic residues" evidence="1">
    <location>
        <begin position="695"/>
        <end position="704"/>
    </location>
</feature>
<feature type="compositionally biased region" description="Low complexity" evidence="1">
    <location>
        <begin position="148"/>
        <end position="158"/>
    </location>
</feature>
<evidence type="ECO:0000313" key="3">
    <source>
        <dbReference type="Proteomes" id="UP001153269"/>
    </source>
</evidence>
<feature type="compositionally biased region" description="Basic and acidic residues" evidence="1">
    <location>
        <begin position="834"/>
        <end position="855"/>
    </location>
</feature>
<feature type="region of interest" description="Disordered" evidence="1">
    <location>
        <begin position="1"/>
        <end position="218"/>
    </location>
</feature>
<evidence type="ECO:0000256" key="1">
    <source>
        <dbReference type="SAM" id="MobiDB-lite"/>
    </source>
</evidence>
<dbReference type="Proteomes" id="UP001153269">
    <property type="component" value="Unassembled WGS sequence"/>
</dbReference>
<sequence length="1323" mass="143464">MNLPPASGSKVAISTTPFENTSIKTGPARRNSHRSKMVRCAKKPKKEKTPERRRSLFRRFAMQPSPLLHTSRSFHSLSSGGNSSQSSSPSSSAPNSPAGSGHIRPSTLHGLGPKLPGQRLRQGRRKSAGSIPLSPLARTPSPTPQPTSPQRSPSPLLSGHSVAISKMNQAFPAKIHSPPTIVRHIVRPKSAEPPRSPLLKRVQSEEKLSPYTGDKKHLCPRKHSLEVTQEEVQDEELRPGERDYTILHSVEETACEPQAVTRVRPVEQGCLKRPACRKMGWQESVEELDKDKLKSKIVVKRQEWSERRESLQKQDALRDSDSSPLCGDNRDESFLVRVQNKCQSSPECGPLEAKGASTALKDVLYKKLSTRVSEGLAEPCGGCGENEGGLRTTLCSIHPEWQHCRQGKDNMKPDRLDFKAPNIEFTRKRLSFEDREDCICRLSASIHENLHFGSTRSKSLQLDTAMSHEHMKAALGSVHSSPEGLTPKLFSGRGESAVEKLQLISSAESPLRKTSSEYKLEGRHVSSLKPLEGTLDIGLLSGPRVSKTETCLSKMTENTSDSVCASPPIWLQSPTERQLTIPQFKTADKLKSPLTCSPSPEAVSSLNSIVVSKEQSNNTPSEVKTSRSDEKAHDRHSDSLKAPTNKVEASTFTIKQESRAGMKATSSLAHEHRGPRHSSHYSSCGKTPSIREVSNEDQEDEVEQQEVTAHTASHSSASSKTVVSFTSPKPEVKTSPAPAQVEIPAAAANDASPVSLKQTINSGVDTVQRQGCEKQPDTTTQHMTSASMVNVQNKPASAHVPENLLSKRQQPKICLSNPEPQVSLTTSAFTSGSVHDKKPSGLKPEAQDSCERPVSKDTVQSVKVVANTGSSGSKNEINRCAMVSKVLLKRDVAAVNASSQNVAEVPLSLNKKENTVIVGQRESNSTSLQKKDDPVPAKIKSVKDSEQSPKNCPAVKTLHKSSDSEHGTFKRENTVISVKDNTAFLSTKLKSSASATATGPQPAPHGAVKTERESKPLDVKPHSVAAPLSLVKVSPNSKQRHLSKESALSTANVQITHDAKRKEASLPSAGADVKREEPAQLTHSSTAADMKQREAQPKSSVATTAAIGKENTDLKPKSLPQKTVPSSSTLKTSPAQFVKQSLDFKHKDPSPKHQAPVVKDHHDSKPKDVHSPHAAPPHQHQQQQQLRRLSDVSSQPHPPPVLPKPAVKKETPSPSSGAASSRLSTCSAQETVAKISKADALKPDSHKGLETRTAPPDKLASSGRKEQADRKKKETVQDVASVQKNTKRDTSRAAPAAQKDSSDKDGGRCKQQKESPRSSSNKK</sequence>
<feature type="compositionally biased region" description="Basic and acidic residues" evidence="1">
    <location>
        <begin position="624"/>
        <end position="639"/>
    </location>
</feature>
<feature type="compositionally biased region" description="Basic and acidic residues" evidence="1">
    <location>
        <begin position="1008"/>
        <end position="1021"/>
    </location>
</feature>
<evidence type="ECO:0000313" key="2">
    <source>
        <dbReference type="EMBL" id="CAB1445780.1"/>
    </source>
</evidence>
<feature type="compositionally biased region" description="Basic and acidic residues" evidence="1">
    <location>
        <begin position="1263"/>
        <end position="1276"/>
    </location>
</feature>
<gene>
    <name evidence="2" type="ORF">PLEPLA_LOCUS33517</name>
</gene>
<feature type="compositionally biased region" description="Polar residues" evidence="1">
    <location>
        <begin position="1046"/>
        <end position="1055"/>
    </location>
</feature>
<feature type="compositionally biased region" description="Basic and acidic residues" evidence="1">
    <location>
        <begin position="929"/>
        <end position="947"/>
    </location>
</feature>
<feature type="region of interest" description="Disordered" evidence="1">
    <location>
        <begin position="991"/>
        <end position="1323"/>
    </location>
</feature>
<feature type="compositionally biased region" description="Polar residues" evidence="1">
    <location>
        <begin position="611"/>
        <end position="623"/>
    </location>
</feature>
<feature type="compositionally biased region" description="Basic residues" evidence="1">
    <location>
        <begin position="30"/>
        <end position="46"/>
    </location>
</feature>
<feature type="region of interest" description="Disordered" evidence="1">
    <location>
        <begin position="920"/>
        <end position="969"/>
    </location>
</feature>
<feature type="compositionally biased region" description="Low complexity" evidence="1">
    <location>
        <begin position="1172"/>
        <end position="1185"/>
    </location>
</feature>
<feature type="compositionally biased region" description="Basic and acidic residues" evidence="1">
    <location>
        <begin position="202"/>
        <end position="217"/>
    </location>
</feature>
<dbReference type="EMBL" id="CADEAL010003779">
    <property type="protein sequence ID" value="CAB1445780.1"/>
    <property type="molecule type" value="Genomic_DNA"/>
</dbReference>
<feature type="compositionally biased region" description="Basic and acidic residues" evidence="1">
    <location>
        <begin position="1236"/>
        <end position="1250"/>
    </location>
</feature>
<feature type="compositionally biased region" description="Polar residues" evidence="1">
    <location>
        <begin position="12"/>
        <end position="24"/>
    </location>
</feature>
<feature type="compositionally biased region" description="Basic and acidic residues" evidence="1">
    <location>
        <begin position="1158"/>
        <end position="1171"/>
    </location>
</feature>
<proteinExistence type="predicted"/>